<feature type="compositionally biased region" description="Basic and acidic residues" evidence="2">
    <location>
        <begin position="1"/>
        <end position="15"/>
    </location>
</feature>
<protein>
    <submittedName>
        <fullName evidence="3">Uncharacterized protein</fullName>
    </submittedName>
</protein>
<feature type="coiled-coil region" evidence="1">
    <location>
        <begin position="219"/>
        <end position="246"/>
    </location>
</feature>
<evidence type="ECO:0000313" key="3">
    <source>
        <dbReference type="EMBL" id="KAK7611386.1"/>
    </source>
</evidence>
<accession>A0ABR1N845</accession>
<evidence type="ECO:0000313" key="4">
    <source>
        <dbReference type="Proteomes" id="UP001367316"/>
    </source>
</evidence>
<keyword evidence="1" id="KW-0175">Coiled coil</keyword>
<proteinExistence type="predicted"/>
<sequence>MENRKIVYVRDDAKSSDTNQNNGKGDLPKTAAMEERELKLLRAIKASIQERAKNDESNNENSTNEDPDIAEPSEAHKALFTAADEAMARKKAVVADIRTMRHDTQDLLDRHEEEVRQRNIMADVRDYEIEVLKACVEEQRKHRTFTELESKCLGAQAQIKDRQIRNRDEQIRMQLQGDLDERYGGESVMYVGQVDELNHQLSKTIDTLNWTIGNQAVVIEDKDKKIGELEKQVGELEQELASLRGQGLPFRPKE</sequence>
<dbReference type="EMBL" id="JBBPBF010000014">
    <property type="protein sequence ID" value="KAK7611386.1"/>
    <property type="molecule type" value="Genomic_DNA"/>
</dbReference>
<keyword evidence="4" id="KW-1185">Reference proteome</keyword>
<feature type="region of interest" description="Disordered" evidence="2">
    <location>
        <begin position="1"/>
        <end position="72"/>
    </location>
</feature>
<comment type="caution">
    <text evidence="3">The sequence shown here is derived from an EMBL/GenBank/DDBJ whole genome shotgun (WGS) entry which is preliminary data.</text>
</comment>
<gene>
    <name evidence="3" type="ORF">JOL62DRAFT_611799</name>
</gene>
<evidence type="ECO:0000256" key="2">
    <source>
        <dbReference type="SAM" id="MobiDB-lite"/>
    </source>
</evidence>
<reference evidence="3 4" key="1">
    <citation type="submission" date="2024-04" db="EMBL/GenBank/DDBJ databases">
        <title>Phyllosticta paracitricarpa is synonymous to the EU quarantine fungus P. citricarpa based on phylogenomic analyses.</title>
        <authorList>
            <consortium name="Lawrence Berkeley National Laboratory"/>
            <person name="Van ingen-buijs V.A."/>
            <person name="Van westerhoven A.C."/>
            <person name="Haridas S."/>
            <person name="Skiadas P."/>
            <person name="Martin F."/>
            <person name="Groenewald J.Z."/>
            <person name="Crous P.W."/>
            <person name="Seidl M.F."/>
        </authorList>
    </citation>
    <scope>NUCLEOTIDE SEQUENCE [LARGE SCALE GENOMIC DNA]</scope>
    <source>
        <strain evidence="3 4">CBS 141358</strain>
    </source>
</reference>
<organism evidence="3 4">
    <name type="scientific">Phyllosticta paracitricarpa</name>
    <dbReference type="NCBI Taxonomy" id="2016321"/>
    <lineage>
        <taxon>Eukaryota</taxon>
        <taxon>Fungi</taxon>
        <taxon>Dikarya</taxon>
        <taxon>Ascomycota</taxon>
        <taxon>Pezizomycotina</taxon>
        <taxon>Dothideomycetes</taxon>
        <taxon>Dothideomycetes incertae sedis</taxon>
        <taxon>Botryosphaeriales</taxon>
        <taxon>Phyllostictaceae</taxon>
        <taxon>Phyllosticta</taxon>
    </lineage>
</organism>
<dbReference type="Proteomes" id="UP001367316">
    <property type="component" value="Unassembled WGS sequence"/>
</dbReference>
<evidence type="ECO:0000256" key="1">
    <source>
        <dbReference type="SAM" id="Coils"/>
    </source>
</evidence>
<name>A0ABR1N845_9PEZI</name>